<proteinExistence type="predicted"/>
<comment type="caution">
    <text evidence="2">The sequence shown here is derived from an EMBL/GenBank/DDBJ whole genome shotgun (WGS) entry which is preliminary data.</text>
</comment>
<organism evidence="2 3">
    <name type="scientific">Phocaeicola dorei</name>
    <dbReference type="NCBI Taxonomy" id="357276"/>
    <lineage>
        <taxon>Bacteria</taxon>
        <taxon>Pseudomonadati</taxon>
        <taxon>Bacteroidota</taxon>
        <taxon>Bacteroidia</taxon>
        <taxon>Bacteroidales</taxon>
        <taxon>Bacteroidaceae</taxon>
        <taxon>Phocaeicola</taxon>
    </lineage>
</organism>
<evidence type="ECO:0000256" key="1">
    <source>
        <dbReference type="SAM" id="Phobius"/>
    </source>
</evidence>
<accession>A0A5M5ZN74</accession>
<name>A0A5M5ZN74_9BACT</name>
<gene>
    <name evidence="2" type="ORF">F2Y61_22345</name>
</gene>
<keyword evidence="1" id="KW-0472">Membrane</keyword>
<feature type="transmembrane region" description="Helical" evidence="1">
    <location>
        <begin position="30"/>
        <end position="48"/>
    </location>
</feature>
<feature type="transmembrane region" description="Helical" evidence="1">
    <location>
        <begin position="54"/>
        <end position="74"/>
    </location>
</feature>
<dbReference type="AlphaFoldDB" id="A0A5M5ZN74"/>
<keyword evidence="1" id="KW-0812">Transmembrane</keyword>
<evidence type="ECO:0000313" key="3">
    <source>
        <dbReference type="Proteomes" id="UP000347681"/>
    </source>
</evidence>
<evidence type="ECO:0000313" key="2">
    <source>
        <dbReference type="EMBL" id="KAA5379003.1"/>
    </source>
</evidence>
<dbReference type="Proteomes" id="UP000347681">
    <property type="component" value="Unassembled WGS sequence"/>
</dbReference>
<dbReference type="EMBL" id="VVZB01000027">
    <property type="protein sequence ID" value="KAA5379003.1"/>
    <property type="molecule type" value="Genomic_DNA"/>
</dbReference>
<protein>
    <submittedName>
        <fullName evidence="2">DUF4133 domain-containing protein</fullName>
    </submittedName>
</protein>
<sequence>MKGKDERYLDYPLFKGLQRPLELMGLQGRYIYWAAGAAGGAIVGFIIAYCLVGFVAGLVTLVAALSTGIALIMLKQRKGLHTKKNRHGVYVYAYSKKL</sequence>
<reference evidence="2 3" key="1">
    <citation type="journal article" date="2019" name="Nat. Med.">
        <title>A library of human gut bacterial isolates paired with longitudinal multiomics data enables mechanistic microbiome research.</title>
        <authorList>
            <person name="Poyet M."/>
            <person name="Groussin M."/>
            <person name="Gibbons S.M."/>
            <person name="Avila-Pacheco J."/>
            <person name="Jiang X."/>
            <person name="Kearney S.M."/>
            <person name="Perrotta A.R."/>
            <person name="Berdy B."/>
            <person name="Zhao S."/>
            <person name="Lieberman T.D."/>
            <person name="Swanson P.K."/>
            <person name="Smith M."/>
            <person name="Roesemann S."/>
            <person name="Alexander J.E."/>
            <person name="Rich S.A."/>
            <person name="Livny J."/>
            <person name="Vlamakis H."/>
            <person name="Clish C."/>
            <person name="Bullock K."/>
            <person name="Deik A."/>
            <person name="Scott J."/>
            <person name="Pierce K.A."/>
            <person name="Xavier R.J."/>
            <person name="Alm E.J."/>
        </authorList>
    </citation>
    <scope>NUCLEOTIDE SEQUENCE [LARGE SCALE GENOMIC DNA]</scope>
    <source>
        <strain evidence="2 3">BIOML-A5</strain>
    </source>
</reference>
<keyword evidence="1" id="KW-1133">Transmembrane helix</keyword>
<dbReference type="RefSeq" id="WP_149941320.1">
    <property type="nucleotide sequence ID" value="NZ_VVZB01000027.1"/>
</dbReference>